<keyword evidence="1" id="KW-0472">Membrane</keyword>
<keyword evidence="1" id="KW-1133">Transmembrane helix</keyword>
<protein>
    <recommendedName>
        <fullName evidence="4">Lipase</fullName>
    </recommendedName>
</protein>
<name>A0A2K9LG66_9GAMM</name>
<dbReference type="EMBL" id="CP022684">
    <property type="protein sequence ID" value="AUM11240.1"/>
    <property type="molecule type" value="Genomic_DNA"/>
</dbReference>
<dbReference type="InterPro" id="IPR025498">
    <property type="entry name" value="DUF4389"/>
</dbReference>
<reference evidence="3" key="1">
    <citation type="submission" date="2017-08" db="EMBL/GenBank/DDBJ databases">
        <title>Direct submision.</title>
        <authorList>
            <person name="Kim S.-J."/>
            <person name="Rhee S.-K."/>
        </authorList>
    </citation>
    <scope>NUCLEOTIDE SEQUENCE [LARGE SCALE GENOMIC DNA]</scope>
    <source>
        <strain evidence="3">GI5</strain>
    </source>
</reference>
<dbReference type="OrthoDB" id="5766995at2"/>
<dbReference type="AlphaFoldDB" id="A0A2K9LG66"/>
<dbReference type="RefSeq" id="WP_101892580.1">
    <property type="nucleotide sequence ID" value="NZ_CP022684.1"/>
</dbReference>
<sequence length="93" mass="10641">MNESPQEKDPLFLTALYMILFYLIFVLAGYVLIGLGVIQVAVRLLSGQAQDELKRFGASFGLYMSQIVDYISMKSDVKPYPFNEWPAQDDKKR</sequence>
<keyword evidence="3" id="KW-1185">Reference proteome</keyword>
<gene>
    <name evidence="2" type="ORF">Kalk_01815</name>
</gene>
<evidence type="ECO:0008006" key="4">
    <source>
        <dbReference type="Google" id="ProtNLM"/>
    </source>
</evidence>
<dbReference type="KEGG" id="kak:Kalk_01815"/>
<evidence type="ECO:0000313" key="3">
    <source>
        <dbReference type="Proteomes" id="UP000235116"/>
    </source>
</evidence>
<dbReference type="Proteomes" id="UP000235116">
    <property type="component" value="Chromosome"/>
</dbReference>
<keyword evidence="1" id="KW-0812">Transmembrane</keyword>
<evidence type="ECO:0000256" key="1">
    <source>
        <dbReference type="SAM" id="Phobius"/>
    </source>
</evidence>
<organism evidence="2 3">
    <name type="scientific">Ketobacter alkanivorans</name>
    <dbReference type="NCBI Taxonomy" id="1917421"/>
    <lineage>
        <taxon>Bacteria</taxon>
        <taxon>Pseudomonadati</taxon>
        <taxon>Pseudomonadota</taxon>
        <taxon>Gammaproteobacteria</taxon>
        <taxon>Pseudomonadales</taxon>
        <taxon>Ketobacteraceae</taxon>
        <taxon>Ketobacter</taxon>
    </lineage>
</organism>
<accession>A0A2K9LG66</accession>
<feature type="transmembrane region" description="Helical" evidence="1">
    <location>
        <begin position="20"/>
        <end position="45"/>
    </location>
</feature>
<evidence type="ECO:0000313" key="2">
    <source>
        <dbReference type="EMBL" id="AUM11240.1"/>
    </source>
</evidence>
<dbReference type="Pfam" id="PF14333">
    <property type="entry name" value="DUF4389"/>
    <property type="match status" value="1"/>
</dbReference>
<proteinExistence type="predicted"/>